<proteinExistence type="predicted"/>
<protein>
    <submittedName>
        <fullName evidence="5">DNA-binding transcriptional regulator, CsgD family</fullName>
    </submittedName>
</protein>
<keyword evidence="2 5" id="KW-0238">DNA-binding</keyword>
<accession>A0A1G5DEG8</accession>
<dbReference type="InterPro" id="IPR016032">
    <property type="entry name" value="Sig_transdc_resp-reg_C-effctor"/>
</dbReference>
<dbReference type="InterPro" id="IPR036693">
    <property type="entry name" value="TF_LuxR_autoind-bd_dom_sf"/>
</dbReference>
<evidence type="ECO:0000259" key="4">
    <source>
        <dbReference type="PROSITE" id="PS50043"/>
    </source>
</evidence>
<dbReference type="SUPFAM" id="SSF46894">
    <property type="entry name" value="C-terminal effector domain of the bipartite response regulators"/>
    <property type="match status" value="1"/>
</dbReference>
<evidence type="ECO:0000313" key="6">
    <source>
        <dbReference type="Proteomes" id="UP000199502"/>
    </source>
</evidence>
<dbReference type="Proteomes" id="UP000199502">
    <property type="component" value="Unassembled WGS sequence"/>
</dbReference>
<dbReference type="InterPro" id="IPR000792">
    <property type="entry name" value="Tscrpt_reg_LuxR_C"/>
</dbReference>
<gene>
    <name evidence="5" type="ORF">SAMN05660710_00776</name>
</gene>
<dbReference type="PANTHER" id="PTHR44688:SF16">
    <property type="entry name" value="DNA-BINDING TRANSCRIPTIONAL ACTIVATOR DEVR_DOSR"/>
    <property type="match status" value="1"/>
</dbReference>
<dbReference type="InterPro" id="IPR005143">
    <property type="entry name" value="TF_LuxR_autoind-bd_dom"/>
</dbReference>
<keyword evidence="3" id="KW-0804">Transcription</keyword>
<sequence length="251" mass="28021">MIDEWLERLTSCEETSALHGAFFEAMAHFGFNNVFYSARFLVPLPSSLTQGHAVTVTNLPPDIARQFTDSGVISQSLWADWVFNNSGEISSRELLASASDAAPTQMLRIARRLDLVAAQILSLRDRELRSHGALLLNPHVGAEHEDVARLWSIGGRQVRVLARVFHLRMATMRRDTRKVLTPRQREVLEWRSAGKTIAEIGTILGVTPATVEKHMRLAREALGAETTAQAILKAHVAQELFPDHDRQNPFA</sequence>
<evidence type="ECO:0000313" key="5">
    <source>
        <dbReference type="EMBL" id="SCY13143.1"/>
    </source>
</evidence>
<dbReference type="SUPFAM" id="SSF75516">
    <property type="entry name" value="Pheromone-binding domain of LuxR-like quorum-sensing transcription factors"/>
    <property type="match status" value="1"/>
</dbReference>
<dbReference type="PRINTS" id="PR00038">
    <property type="entry name" value="HTHLUXR"/>
</dbReference>
<evidence type="ECO:0000256" key="3">
    <source>
        <dbReference type="ARBA" id="ARBA00023163"/>
    </source>
</evidence>
<reference evidence="5 6" key="1">
    <citation type="submission" date="2016-10" db="EMBL/GenBank/DDBJ databases">
        <authorList>
            <person name="de Groot N.N."/>
        </authorList>
    </citation>
    <scope>NUCLEOTIDE SEQUENCE [LARGE SCALE GENOMIC DNA]</scope>
    <source>
        <strain evidence="5 6">CGMCC 1.8925</strain>
    </source>
</reference>
<dbReference type="Gene3D" id="3.30.450.80">
    <property type="entry name" value="Transcription factor LuxR-like, autoinducer-binding domain"/>
    <property type="match status" value="1"/>
</dbReference>
<dbReference type="PANTHER" id="PTHR44688">
    <property type="entry name" value="DNA-BINDING TRANSCRIPTIONAL ACTIVATOR DEVR_DOSR"/>
    <property type="match status" value="1"/>
</dbReference>
<feature type="domain" description="HTH luxR-type" evidence="4">
    <location>
        <begin position="173"/>
        <end position="238"/>
    </location>
</feature>
<keyword evidence="1" id="KW-0805">Transcription regulation</keyword>
<dbReference type="RefSeq" id="WP_090740457.1">
    <property type="nucleotide sequence ID" value="NZ_FMVT01000002.1"/>
</dbReference>
<dbReference type="Pfam" id="PF03472">
    <property type="entry name" value="Autoind_bind"/>
    <property type="match status" value="1"/>
</dbReference>
<dbReference type="PROSITE" id="PS50043">
    <property type="entry name" value="HTH_LUXR_2"/>
    <property type="match status" value="1"/>
</dbReference>
<evidence type="ECO:0000256" key="1">
    <source>
        <dbReference type="ARBA" id="ARBA00023015"/>
    </source>
</evidence>
<name>A0A1G5DEG8_9RHOB</name>
<dbReference type="Gene3D" id="1.10.10.10">
    <property type="entry name" value="Winged helix-like DNA-binding domain superfamily/Winged helix DNA-binding domain"/>
    <property type="match status" value="1"/>
</dbReference>
<dbReference type="OrthoDB" id="3679796at2"/>
<dbReference type="AlphaFoldDB" id="A0A1G5DEG8"/>
<dbReference type="GO" id="GO:0006355">
    <property type="term" value="P:regulation of DNA-templated transcription"/>
    <property type="evidence" value="ECO:0007669"/>
    <property type="project" value="InterPro"/>
</dbReference>
<dbReference type="GO" id="GO:0003677">
    <property type="term" value="F:DNA binding"/>
    <property type="evidence" value="ECO:0007669"/>
    <property type="project" value="UniProtKB-KW"/>
</dbReference>
<dbReference type="STRING" id="336292.SAMN05660710_00776"/>
<evidence type="ECO:0000256" key="2">
    <source>
        <dbReference type="ARBA" id="ARBA00023125"/>
    </source>
</evidence>
<dbReference type="SMART" id="SM00421">
    <property type="entry name" value="HTH_LUXR"/>
    <property type="match status" value="1"/>
</dbReference>
<dbReference type="InterPro" id="IPR036388">
    <property type="entry name" value="WH-like_DNA-bd_sf"/>
</dbReference>
<keyword evidence="6" id="KW-1185">Reference proteome</keyword>
<organism evidence="5 6">
    <name type="scientific">Paracoccus tibetensis</name>
    <dbReference type="NCBI Taxonomy" id="336292"/>
    <lineage>
        <taxon>Bacteria</taxon>
        <taxon>Pseudomonadati</taxon>
        <taxon>Pseudomonadota</taxon>
        <taxon>Alphaproteobacteria</taxon>
        <taxon>Rhodobacterales</taxon>
        <taxon>Paracoccaceae</taxon>
        <taxon>Paracoccus</taxon>
    </lineage>
</organism>
<dbReference type="EMBL" id="FMVT01000002">
    <property type="protein sequence ID" value="SCY13143.1"/>
    <property type="molecule type" value="Genomic_DNA"/>
</dbReference>
<dbReference type="Pfam" id="PF00196">
    <property type="entry name" value="GerE"/>
    <property type="match status" value="1"/>
</dbReference>
<dbReference type="CDD" id="cd06170">
    <property type="entry name" value="LuxR_C_like"/>
    <property type="match status" value="1"/>
</dbReference>